<dbReference type="InterPro" id="IPR010266">
    <property type="entry name" value="NnrS"/>
</dbReference>
<evidence type="ECO:0008006" key="4">
    <source>
        <dbReference type="Google" id="ProtNLM"/>
    </source>
</evidence>
<dbReference type="OrthoDB" id="191150at2"/>
<feature type="transmembrane region" description="Helical" evidence="1">
    <location>
        <begin position="312"/>
        <end position="331"/>
    </location>
</feature>
<feature type="transmembrane region" description="Helical" evidence="1">
    <location>
        <begin position="280"/>
        <end position="300"/>
    </location>
</feature>
<gene>
    <name evidence="2" type="ORF">A7Q10_04940</name>
</gene>
<feature type="transmembrane region" description="Helical" evidence="1">
    <location>
        <begin position="119"/>
        <end position="137"/>
    </location>
</feature>
<evidence type="ECO:0000313" key="2">
    <source>
        <dbReference type="EMBL" id="TFE71321.1"/>
    </source>
</evidence>
<dbReference type="EMBL" id="LXQC01000079">
    <property type="protein sequence ID" value="TFE71321.1"/>
    <property type="molecule type" value="Genomic_DNA"/>
</dbReference>
<feature type="transmembrane region" description="Helical" evidence="1">
    <location>
        <begin position="375"/>
        <end position="398"/>
    </location>
</feature>
<keyword evidence="1" id="KW-0812">Transmembrane</keyword>
<evidence type="ECO:0000313" key="3">
    <source>
        <dbReference type="Proteomes" id="UP000297713"/>
    </source>
</evidence>
<dbReference type="Proteomes" id="UP000297713">
    <property type="component" value="Unassembled WGS sequence"/>
</dbReference>
<dbReference type="AlphaFoldDB" id="A0A4Y8PGX4"/>
<feature type="transmembrane region" description="Helical" evidence="1">
    <location>
        <begin position="225"/>
        <end position="242"/>
    </location>
</feature>
<sequence length="402" mass="45081">MNTVGLSNKNIRFSDYLELTGREPYRLLFPLGLLLAILGVSLWPLNQLSLYSVSPSIAHPRIMIQGFVNAFILGFLGTAFLRLLESRPLTKKQSWLFACLLLILSIAHAAGFFMVGDLLFVLCLVSFVFCLFSRFTARKANPPPNFILVALGIFSGLSGGLIELFSFVSNLPPPLIILGRRLLFEGFPLLPILGVGSFLLVRFLKYQKEEDFIQSVRSIREWKKKAILAFVMGISFIGSFLLESFHFYRTASFLKLSVFLAYLVFPLLMDPKALPQKNTMAFWTRFSVLAFPFGYILLLMDPNHALGWLHNIFILGVGLLIFVVATRVIFGHSGQQEKFAAKLLFLSCSAIIFLVATILRIVADFDYSSRLLVLSFSSLLWIGGCVLWALFVLPSVLIPDRG</sequence>
<feature type="transmembrane region" description="Helical" evidence="1">
    <location>
        <begin position="343"/>
        <end position="363"/>
    </location>
</feature>
<organism evidence="2 3">
    <name type="scientific">Methylacidiphilum caldifontis</name>
    <dbReference type="NCBI Taxonomy" id="2795386"/>
    <lineage>
        <taxon>Bacteria</taxon>
        <taxon>Pseudomonadati</taxon>
        <taxon>Verrucomicrobiota</taxon>
        <taxon>Methylacidiphilae</taxon>
        <taxon>Methylacidiphilales</taxon>
        <taxon>Methylacidiphilaceae</taxon>
        <taxon>Methylacidiphilum (ex Ratnadevi et al. 2023)</taxon>
    </lineage>
</organism>
<keyword evidence="1" id="KW-0472">Membrane</keyword>
<dbReference type="Pfam" id="PF05940">
    <property type="entry name" value="NnrS"/>
    <property type="match status" value="1"/>
</dbReference>
<feature type="transmembrane region" description="Helical" evidence="1">
    <location>
        <begin position="187"/>
        <end position="204"/>
    </location>
</feature>
<feature type="transmembrane region" description="Helical" evidence="1">
    <location>
        <begin position="25"/>
        <end position="43"/>
    </location>
</feature>
<name>A0A4Y8PGX4_9BACT</name>
<feature type="transmembrane region" description="Helical" evidence="1">
    <location>
        <begin position="95"/>
        <end position="113"/>
    </location>
</feature>
<proteinExistence type="predicted"/>
<protein>
    <recommendedName>
        <fullName evidence="4">Short-chain dehydrogenase</fullName>
    </recommendedName>
</protein>
<feature type="transmembrane region" description="Helical" evidence="1">
    <location>
        <begin position="63"/>
        <end position="83"/>
    </location>
</feature>
<keyword evidence="1" id="KW-1133">Transmembrane helix</keyword>
<feature type="transmembrane region" description="Helical" evidence="1">
    <location>
        <begin position="146"/>
        <end position="167"/>
    </location>
</feature>
<accession>A0A4Y8PGX4</accession>
<evidence type="ECO:0000256" key="1">
    <source>
        <dbReference type="SAM" id="Phobius"/>
    </source>
</evidence>
<reference evidence="2 3" key="1">
    <citation type="submission" date="2016-05" db="EMBL/GenBank/DDBJ databases">
        <title>Diversity and Homogeneity among Thermoacidophilic Verrucomicrobia Methanotrophs Linked with Geographical Origin.</title>
        <authorList>
            <person name="Erikstad H.-A."/>
            <person name="Smestad N.B."/>
            <person name="Ceballos R.M."/>
            <person name="Birkeland N.-K."/>
        </authorList>
    </citation>
    <scope>NUCLEOTIDE SEQUENCE [LARGE SCALE GENOMIC DNA]</scope>
    <source>
        <strain evidence="2 3">Phi</strain>
    </source>
</reference>
<dbReference type="RefSeq" id="WP_134439313.1">
    <property type="nucleotide sequence ID" value="NZ_LXQC01000079.1"/>
</dbReference>
<comment type="caution">
    <text evidence="2">The sequence shown here is derived from an EMBL/GenBank/DDBJ whole genome shotgun (WGS) entry which is preliminary data.</text>
</comment>
<keyword evidence="3" id="KW-1185">Reference proteome</keyword>
<feature type="transmembrane region" description="Helical" evidence="1">
    <location>
        <begin position="248"/>
        <end position="268"/>
    </location>
</feature>